<accession>A0A3B5BM34</accession>
<sequence>MAETGHPVAKLYPLEGNVPLDSTLSGQSLFDSSESSKQAISTSTLAGYKCQEEAKSQICKGHSSTLPTEETYSSRLRVSTQPAELQQSASEHCALPRASSHPPTLAETHTPSHHHRAVVNENKDNPESARTLQSTGSTSLPVHRSHSDTLRQVKQGVPPQAPDSETYGLSCHGGDKNMQEAETNSELAHKQPIHLQQCNVDTTIYRGANNGESGVQQPQGMCICFPSSDAAVRVQRAEEEGHLPTKCDKTLCYDSYVHHANFEDTFAAYCHPQPIPAPSRLLPRLAGIEPSCNIRCAVAPPPAANHLTLPRLISSVSETGLDAKHLMRCCNLSCSWISSLPPGTCPQSQKNEPSCILTPNSDSDGSKKPGGAPKSPVKEVKWDAEGMTWEVYGASVDPEELGIAIQRHLELQIKETASHAAKLSRQNTSTSQQGKNTSCQRKRSRMMSSIRTPVCCSRSTAAVD</sequence>
<dbReference type="Pfam" id="PF15235">
    <property type="entry name" value="GRIN_C"/>
    <property type="match status" value="1"/>
</dbReference>
<protein>
    <submittedName>
        <fullName evidence="4">G protein regulated inducer of neurite outgrowth 2</fullName>
    </submittedName>
</protein>
<evidence type="ECO:0000259" key="3">
    <source>
        <dbReference type="Pfam" id="PF15235"/>
    </source>
</evidence>
<name>A0A3B5BM34_9TELE</name>
<dbReference type="GeneTree" id="ENSGT00570000079168"/>
<dbReference type="InterPro" id="IPR026646">
    <property type="entry name" value="GPRIN2-like/GPRIN3"/>
</dbReference>
<dbReference type="GO" id="GO:0031175">
    <property type="term" value="P:neuron projection development"/>
    <property type="evidence" value="ECO:0007669"/>
    <property type="project" value="TreeGrafter"/>
</dbReference>
<feature type="compositionally biased region" description="Polar residues" evidence="2">
    <location>
        <begin position="348"/>
        <end position="363"/>
    </location>
</feature>
<feature type="region of interest" description="Disordered" evidence="2">
    <location>
        <begin position="79"/>
        <end position="185"/>
    </location>
</feature>
<dbReference type="PANTHER" id="PTHR15718">
    <property type="entry name" value="G PROTEIN-REGULATED INDUCER OF NEURITE OUTGROWTH C-TERMINAL DOMAIN-CONTAINING PROTEIN"/>
    <property type="match status" value="1"/>
</dbReference>
<dbReference type="InterPro" id="IPR032745">
    <property type="entry name" value="GRIN_C"/>
</dbReference>
<reference evidence="4" key="1">
    <citation type="submission" date="2023-09" db="UniProtKB">
        <authorList>
            <consortium name="Ensembl"/>
        </authorList>
    </citation>
    <scope>IDENTIFICATION</scope>
</reference>
<organism evidence="4">
    <name type="scientific">Stegastes partitus</name>
    <name type="common">bicolor damselfish</name>
    <dbReference type="NCBI Taxonomy" id="144197"/>
    <lineage>
        <taxon>Eukaryota</taxon>
        <taxon>Metazoa</taxon>
        <taxon>Chordata</taxon>
        <taxon>Craniata</taxon>
        <taxon>Vertebrata</taxon>
        <taxon>Euteleostomi</taxon>
        <taxon>Actinopterygii</taxon>
        <taxon>Neopterygii</taxon>
        <taxon>Teleostei</taxon>
        <taxon>Neoteleostei</taxon>
        <taxon>Acanthomorphata</taxon>
        <taxon>Ovalentaria</taxon>
        <taxon>Pomacentridae</taxon>
        <taxon>Stegastes</taxon>
    </lineage>
</organism>
<feature type="compositionally biased region" description="Polar residues" evidence="2">
    <location>
        <begin position="424"/>
        <end position="439"/>
    </location>
</feature>
<evidence type="ECO:0000256" key="1">
    <source>
        <dbReference type="ARBA" id="ARBA00002358"/>
    </source>
</evidence>
<feature type="compositionally biased region" description="Polar residues" evidence="2">
    <location>
        <begin position="79"/>
        <end position="90"/>
    </location>
</feature>
<feature type="region of interest" description="Disordered" evidence="2">
    <location>
        <begin position="420"/>
        <end position="446"/>
    </location>
</feature>
<comment type="function">
    <text evidence="1">May be involved in neurite outgrowth.</text>
</comment>
<evidence type="ECO:0000256" key="2">
    <source>
        <dbReference type="SAM" id="MobiDB-lite"/>
    </source>
</evidence>
<dbReference type="AlphaFoldDB" id="A0A3B5BM34"/>
<evidence type="ECO:0000313" key="4">
    <source>
        <dbReference type="Ensembl" id="ENSSPAP00000029747.1"/>
    </source>
</evidence>
<dbReference type="STRING" id="144197.ENSSPAP00000029747"/>
<feature type="domain" description="G protein-regulated inducer of neurite outgrowth C-terminal" evidence="3">
    <location>
        <begin position="347"/>
        <end position="460"/>
    </location>
</feature>
<dbReference type="GO" id="GO:0005886">
    <property type="term" value="C:plasma membrane"/>
    <property type="evidence" value="ECO:0007669"/>
    <property type="project" value="TreeGrafter"/>
</dbReference>
<feature type="region of interest" description="Disordered" evidence="2">
    <location>
        <begin position="348"/>
        <end position="378"/>
    </location>
</feature>
<dbReference type="PANTHER" id="PTHR15718:SF5">
    <property type="entry name" value="G PROTEIN-REGULATED INDUCER OF NEURITE OUTGROWTH 2"/>
    <property type="match status" value="1"/>
</dbReference>
<proteinExistence type="predicted"/>
<dbReference type="Ensembl" id="ENSSPAT00000030230.1">
    <property type="protein sequence ID" value="ENSSPAP00000029747.1"/>
    <property type="gene ID" value="ENSSPAG00000022378.1"/>
</dbReference>
<feature type="compositionally biased region" description="Polar residues" evidence="2">
    <location>
        <begin position="128"/>
        <end position="140"/>
    </location>
</feature>